<comment type="caution">
    <text evidence="1">The sequence shown here is derived from an EMBL/GenBank/DDBJ whole genome shotgun (WGS) entry which is preliminary data.</text>
</comment>
<protein>
    <submittedName>
        <fullName evidence="1">Uncharacterized protein</fullName>
    </submittedName>
</protein>
<gene>
    <name evidence="1" type="ORF">PNU62_10625</name>
</gene>
<proteinExistence type="predicted"/>
<dbReference type="EMBL" id="JAQMLV010000014">
    <property type="protein sequence ID" value="MDB8745472.1"/>
    <property type="molecule type" value="Genomic_DNA"/>
</dbReference>
<dbReference type="Proteomes" id="UP001211015">
    <property type="component" value="Unassembled WGS sequence"/>
</dbReference>
<sequence length="112" mass="13346">MRYKLKCSGSAIKGLYKTSFRVIKNEFREKGTYVFRYNVDCENILRELISWIEIVNPASEDYTKLNISDAKGDYFNWLFSKQYIMLRWVVEINYNNQSESAKIIYDRLPPHG</sequence>
<organism evidence="1 2">
    <name type="scientific">Ruminococcus bicirculans</name>
    <name type="common">ex Wegman et al. 2014</name>
    <dbReference type="NCBI Taxonomy" id="1160721"/>
    <lineage>
        <taxon>Bacteria</taxon>
        <taxon>Bacillati</taxon>
        <taxon>Bacillota</taxon>
        <taxon>Clostridia</taxon>
        <taxon>Eubacteriales</taxon>
        <taxon>Oscillospiraceae</taxon>
        <taxon>Ruminococcus</taxon>
    </lineage>
</organism>
<reference evidence="1" key="1">
    <citation type="submission" date="2023-01" db="EMBL/GenBank/DDBJ databases">
        <title>Human gut microbiome strain richness.</title>
        <authorList>
            <person name="Chen-Liaw A."/>
        </authorList>
    </citation>
    <scope>NUCLEOTIDE SEQUENCE</scope>
    <source>
        <strain evidence="1">1001275st1_F4_1001275B_160808</strain>
    </source>
</reference>
<accession>A0AAW6EAE3</accession>
<dbReference type="RefSeq" id="WP_195388982.1">
    <property type="nucleotide sequence ID" value="NZ_JADNGL010000019.1"/>
</dbReference>
<evidence type="ECO:0000313" key="1">
    <source>
        <dbReference type="EMBL" id="MDB8745472.1"/>
    </source>
</evidence>
<name>A0AAW6EAE3_9FIRM</name>
<dbReference type="AlphaFoldDB" id="A0AAW6EAE3"/>
<evidence type="ECO:0000313" key="2">
    <source>
        <dbReference type="Proteomes" id="UP001211015"/>
    </source>
</evidence>